<protein>
    <submittedName>
        <fullName evidence="1">Uncharacterized protein</fullName>
    </submittedName>
</protein>
<sequence>MSNVASKMVWPPTSNNKGRVTECYWPMLLTCVHHEFWVEKQDSVACLVEIDYQLDLWVCQSIFENNSHLDF</sequence>
<dbReference type="AlphaFoldDB" id="A0A0S2K6A2"/>
<proteinExistence type="predicted"/>
<gene>
    <name evidence="1" type="ORF">PP2015_3226</name>
</gene>
<dbReference type="KEGG" id="pphe:PP2015_3226"/>
<keyword evidence="2" id="KW-1185">Reference proteome</keyword>
<organism evidence="1 2">
    <name type="scientific">Pseudoalteromonas phenolica</name>
    <dbReference type="NCBI Taxonomy" id="161398"/>
    <lineage>
        <taxon>Bacteria</taxon>
        <taxon>Pseudomonadati</taxon>
        <taxon>Pseudomonadota</taxon>
        <taxon>Gammaproteobacteria</taxon>
        <taxon>Alteromonadales</taxon>
        <taxon>Pseudoalteromonadaceae</taxon>
        <taxon>Pseudoalteromonas</taxon>
    </lineage>
</organism>
<name>A0A0S2K6A2_9GAMM</name>
<accession>A0A0S2K6A2</accession>
<reference evidence="1 2" key="1">
    <citation type="submission" date="2015-11" db="EMBL/GenBank/DDBJ databases">
        <authorList>
            <person name="Zhang Y."/>
            <person name="Guo Z."/>
        </authorList>
    </citation>
    <scope>NUCLEOTIDE SEQUENCE [LARGE SCALE GENOMIC DNA]</scope>
    <source>
        <strain evidence="1 2">KCTC 12086</strain>
    </source>
</reference>
<evidence type="ECO:0000313" key="2">
    <source>
        <dbReference type="Proteomes" id="UP000061457"/>
    </source>
</evidence>
<dbReference type="Proteomes" id="UP000061457">
    <property type="component" value="Chromosome I"/>
</dbReference>
<evidence type="ECO:0000313" key="1">
    <source>
        <dbReference type="EMBL" id="ALO43704.1"/>
    </source>
</evidence>
<dbReference type="EMBL" id="CP013187">
    <property type="protein sequence ID" value="ALO43704.1"/>
    <property type="molecule type" value="Genomic_DNA"/>
</dbReference>